<evidence type="ECO:0000313" key="2">
    <source>
        <dbReference type="EMBL" id="OXA84075.1"/>
    </source>
</evidence>
<protein>
    <submittedName>
        <fullName evidence="2">Uncharacterized protein</fullName>
    </submittedName>
</protein>
<name>A0A226GQ77_9FLAO</name>
<dbReference type="AlphaFoldDB" id="A0A226GQ77"/>
<keyword evidence="3" id="KW-1185">Reference proteome</keyword>
<comment type="caution">
    <text evidence="2">The sequence shown here is derived from an EMBL/GenBank/DDBJ whole genome shotgun (WGS) entry which is preliminary data.</text>
</comment>
<feature type="transmembrane region" description="Helical" evidence="1">
    <location>
        <begin position="165"/>
        <end position="183"/>
    </location>
</feature>
<gene>
    <name evidence="2" type="ORF">B0A66_21550</name>
</gene>
<sequence>MTILYYLFVIRFRKLVAKGDYLAMILIILLYFVSAILFYKNYEFLGSYVPLLFLDILVYHLQRSDLELLKMKKNYKVILFTEYFIYSFPFYVVLLLKKEFVFIIAIWMVKLLLINLSGFNLKVIKYPFNTFNIYWHISFRKYRLIYMLPLLLVLVFMAENSKNQNLLYAVFLGLCIIACTPSFEREKIEEIKYNTFSAEKYLLYQFRNSVINTAYLVSPILILLCFLYMWEKMLFIVFIFIIPLLNLMFRYIYFKNNLLQQILFIFFIASSILLFGVPLLAVPFMYKKAIKTINELKTC</sequence>
<feature type="transmembrane region" description="Helical" evidence="1">
    <location>
        <begin position="142"/>
        <end position="159"/>
    </location>
</feature>
<dbReference type="Proteomes" id="UP000198345">
    <property type="component" value="Unassembled WGS sequence"/>
</dbReference>
<proteinExistence type="predicted"/>
<feature type="transmembrane region" description="Helical" evidence="1">
    <location>
        <begin position="74"/>
        <end position="94"/>
    </location>
</feature>
<keyword evidence="1" id="KW-0812">Transmembrane</keyword>
<evidence type="ECO:0000256" key="1">
    <source>
        <dbReference type="SAM" id="Phobius"/>
    </source>
</evidence>
<keyword evidence="1" id="KW-0472">Membrane</keyword>
<evidence type="ECO:0000313" key="3">
    <source>
        <dbReference type="Proteomes" id="UP000198345"/>
    </source>
</evidence>
<dbReference type="EMBL" id="MUGW01000071">
    <property type="protein sequence ID" value="OXA84075.1"/>
    <property type="molecule type" value="Genomic_DNA"/>
</dbReference>
<feature type="transmembrane region" description="Helical" evidence="1">
    <location>
        <begin position="45"/>
        <end position="62"/>
    </location>
</feature>
<keyword evidence="1" id="KW-1133">Transmembrane helix</keyword>
<reference evidence="2 3" key="1">
    <citation type="submission" date="2016-11" db="EMBL/GenBank/DDBJ databases">
        <title>Whole genomes of Flavobacteriaceae.</title>
        <authorList>
            <person name="Stine C."/>
            <person name="Li C."/>
            <person name="Tadesse D."/>
        </authorList>
    </citation>
    <scope>NUCLEOTIDE SEQUENCE [LARGE SCALE GENOMIC DNA]</scope>
    <source>
        <strain evidence="2 3">DSM 18292</strain>
    </source>
</reference>
<organism evidence="2 3">
    <name type="scientific">Flavobacterium hercynium</name>
    <dbReference type="NCBI Taxonomy" id="387094"/>
    <lineage>
        <taxon>Bacteria</taxon>
        <taxon>Pseudomonadati</taxon>
        <taxon>Bacteroidota</taxon>
        <taxon>Flavobacteriia</taxon>
        <taxon>Flavobacteriales</taxon>
        <taxon>Flavobacteriaceae</taxon>
        <taxon>Flavobacterium</taxon>
    </lineage>
</organism>
<feature type="transmembrane region" description="Helical" evidence="1">
    <location>
        <begin position="21"/>
        <end position="39"/>
    </location>
</feature>
<feature type="transmembrane region" description="Helical" evidence="1">
    <location>
        <begin position="235"/>
        <end position="253"/>
    </location>
</feature>
<feature type="transmembrane region" description="Helical" evidence="1">
    <location>
        <begin position="100"/>
        <end position="121"/>
    </location>
</feature>
<feature type="transmembrane region" description="Helical" evidence="1">
    <location>
        <begin position="262"/>
        <end position="286"/>
    </location>
</feature>
<feature type="transmembrane region" description="Helical" evidence="1">
    <location>
        <begin position="210"/>
        <end position="229"/>
    </location>
</feature>
<accession>A0A226GQ77</accession>